<evidence type="ECO:0000313" key="2">
    <source>
        <dbReference type="Proteomes" id="UP000002316"/>
    </source>
</evidence>
<dbReference type="KEGG" id="tbg:TbgDal_X3370"/>
<dbReference type="RefSeq" id="XP_011777517.1">
    <property type="nucleotide sequence ID" value="XM_011779215.1"/>
</dbReference>
<dbReference type="EMBL" id="FN554973">
    <property type="protein sequence ID" value="CBH15252.1"/>
    <property type="molecule type" value="Genomic_DNA"/>
</dbReference>
<gene>
    <name evidence="1" type="ORF">TbgDal_X3370</name>
</gene>
<organism evidence="1 2">
    <name type="scientific">Trypanosoma brucei gambiense (strain MHOM/CI/86/DAL972)</name>
    <dbReference type="NCBI Taxonomy" id="679716"/>
    <lineage>
        <taxon>Eukaryota</taxon>
        <taxon>Discoba</taxon>
        <taxon>Euglenozoa</taxon>
        <taxon>Kinetoplastea</taxon>
        <taxon>Metakinetoplastina</taxon>
        <taxon>Trypanosomatida</taxon>
        <taxon>Trypanosomatidae</taxon>
        <taxon>Trypanosoma</taxon>
    </lineage>
</organism>
<evidence type="ECO:0000313" key="1">
    <source>
        <dbReference type="EMBL" id="CBH15252.1"/>
    </source>
</evidence>
<dbReference type="Proteomes" id="UP000002316">
    <property type="component" value="Chromosome 10"/>
</dbReference>
<accession>D0A1V9</accession>
<dbReference type="GeneID" id="23865402"/>
<sequence length="64" mass="6960">MDGKERCFLRSSGICMNEQANEIAQAHNPCTRGRVQSSGTFLCNGEETTVLTEGGRGRVVEAKQ</sequence>
<protein>
    <submittedName>
        <fullName evidence="1">T. brucei spp.-specific protein</fullName>
    </submittedName>
</protein>
<dbReference type="VEuPathDB" id="TriTrypDB:Tbg972.10.3370"/>
<name>D0A1V9_TRYB9</name>
<reference evidence="2" key="1">
    <citation type="journal article" date="2010" name="PLoS Negl. Trop. Dis.">
        <title>The genome sequence of Trypanosoma brucei gambiense, causative agent of chronic human african trypanosomiasis.</title>
        <authorList>
            <person name="Jackson A.P."/>
            <person name="Sanders M."/>
            <person name="Berry A."/>
            <person name="McQuillan J."/>
            <person name="Aslett M.A."/>
            <person name="Quail M.A."/>
            <person name="Chukualim B."/>
            <person name="Capewell P."/>
            <person name="MacLeod A."/>
            <person name="Melville S.E."/>
            <person name="Gibson W."/>
            <person name="Barry J.D."/>
            <person name="Berriman M."/>
            <person name="Hertz-Fowler C."/>
        </authorList>
    </citation>
    <scope>NUCLEOTIDE SEQUENCE [LARGE SCALE GENOMIC DNA]</scope>
    <source>
        <strain evidence="2">MHOM/CI/86/DAL972</strain>
    </source>
</reference>
<proteinExistence type="predicted"/>
<dbReference type="AlphaFoldDB" id="D0A1V9"/>